<keyword evidence="3" id="KW-1185">Reference proteome</keyword>
<gene>
    <name evidence="2" type="ORF">Q3C12_35075</name>
</gene>
<comment type="caution">
    <text evidence="2">The sequence shown here is derived from an EMBL/GenBank/DDBJ whole genome shotgun (WGS) entry which is preliminary data.</text>
</comment>
<sequence length="220" mass="24597">MTNLPEKVAAAIAAYKEALSGVTESAERVEARTNEIQTELARAKAELDAATDAAIENPTPANTRRETDLRKRVAELTLELSGAEHRKRRAFELGQSKLSELARQAVVTGREEAVQFFEENHADKLKAIADAKYAYLQTLIGYHHFRKQAAAYYYEAVRQTNPSLFSQTDSPYFAEVSFTDRSGPQIYGISPNEVDRAVRQGTIWRGSCEHGKEITEESDQ</sequence>
<protein>
    <recommendedName>
        <fullName evidence="4">Phage protein</fullName>
    </recommendedName>
</protein>
<evidence type="ECO:0008006" key="4">
    <source>
        <dbReference type="Google" id="ProtNLM"/>
    </source>
</evidence>
<feature type="coiled-coil region" evidence="1">
    <location>
        <begin position="26"/>
        <end position="53"/>
    </location>
</feature>
<name>A0ABT8VMJ6_9BACL</name>
<dbReference type="Proteomes" id="UP001168883">
    <property type="component" value="Unassembled WGS sequence"/>
</dbReference>
<dbReference type="RefSeq" id="WP_127488899.1">
    <property type="nucleotide sequence ID" value="NZ_JAUMKJ010000125.1"/>
</dbReference>
<dbReference type="EMBL" id="JAUMKJ010000125">
    <property type="protein sequence ID" value="MDO3682208.1"/>
    <property type="molecule type" value="Genomic_DNA"/>
</dbReference>
<evidence type="ECO:0000313" key="2">
    <source>
        <dbReference type="EMBL" id="MDO3682208.1"/>
    </source>
</evidence>
<evidence type="ECO:0000256" key="1">
    <source>
        <dbReference type="SAM" id="Coils"/>
    </source>
</evidence>
<accession>A0ABT8VMJ6</accession>
<organism evidence="2 3">
    <name type="scientific">Paenibacillus ehimensis</name>
    <dbReference type="NCBI Taxonomy" id="79264"/>
    <lineage>
        <taxon>Bacteria</taxon>
        <taxon>Bacillati</taxon>
        <taxon>Bacillota</taxon>
        <taxon>Bacilli</taxon>
        <taxon>Bacillales</taxon>
        <taxon>Paenibacillaceae</taxon>
        <taxon>Paenibacillus</taxon>
    </lineage>
</organism>
<proteinExistence type="predicted"/>
<reference evidence="2" key="1">
    <citation type="submission" date="2023-07" db="EMBL/GenBank/DDBJ databases">
        <authorList>
            <person name="Aktuganov G."/>
            <person name="Boyko T."/>
            <person name="Delegan Y."/>
            <person name="Galimzianova N."/>
            <person name="Gilvanova E."/>
            <person name="Korobov V."/>
            <person name="Kuzmina L."/>
            <person name="Melentiev A."/>
            <person name="Milman P."/>
            <person name="Ryabova A."/>
            <person name="Stupak E."/>
            <person name="Yasakov T."/>
            <person name="Zharikova N."/>
            <person name="Zhurenko E."/>
        </authorList>
    </citation>
    <scope>NUCLEOTIDE SEQUENCE</scope>
    <source>
        <strain evidence="2">IB-739</strain>
    </source>
</reference>
<evidence type="ECO:0000313" key="3">
    <source>
        <dbReference type="Proteomes" id="UP001168883"/>
    </source>
</evidence>
<keyword evidence="1" id="KW-0175">Coiled coil</keyword>